<dbReference type="InterPro" id="IPR009057">
    <property type="entry name" value="Homeodomain-like_sf"/>
</dbReference>
<dbReference type="InterPro" id="IPR018060">
    <property type="entry name" value="HTH_AraC"/>
</dbReference>
<dbReference type="RefSeq" id="WP_136059558.1">
    <property type="nucleotide sequence ID" value="NZ_CAAHFH010000001.1"/>
</dbReference>
<dbReference type="Proteomes" id="UP000346198">
    <property type="component" value="Unassembled WGS sequence"/>
</dbReference>
<accession>A0A6C2UDQ2</accession>
<evidence type="ECO:0000256" key="2">
    <source>
        <dbReference type="ARBA" id="ARBA00023125"/>
    </source>
</evidence>
<keyword evidence="3" id="KW-0804">Transcription</keyword>
<dbReference type="EMBL" id="CAAHFH010000001">
    <property type="protein sequence ID" value="VGO18019.1"/>
    <property type="molecule type" value="Genomic_DNA"/>
</dbReference>
<organism evidence="5 6">
    <name type="scientific">Pontiella sulfatireligans</name>
    <dbReference type="NCBI Taxonomy" id="2750658"/>
    <lineage>
        <taxon>Bacteria</taxon>
        <taxon>Pseudomonadati</taxon>
        <taxon>Kiritimatiellota</taxon>
        <taxon>Kiritimatiellia</taxon>
        <taxon>Kiritimatiellales</taxon>
        <taxon>Pontiellaceae</taxon>
        <taxon>Pontiella</taxon>
    </lineage>
</organism>
<dbReference type="GO" id="GO:0043565">
    <property type="term" value="F:sequence-specific DNA binding"/>
    <property type="evidence" value="ECO:0007669"/>
    <property type="project" value="InterPro"/>
</dbReference>
<dbReference type="AlphaFoldDB" id="A0A6C2UDQ2"/>
<dbReference type="GO" id="GO:0003700">
    <property type="term" value="F:DNA-binding transcription factor activity"/>
    <property type="evidence" value="ECO:0007669"/>
    <property type="project" value="InterPro"/>
</dbReference>
<evidence type="ECO:0000259" key="4">
    <source>
        <dbReference type="PROSITE" id="PS01124"/>
    </source>
</evidence>
<dbReference type="PRINTS" id="PR00032">
    <property type="entry name" value="HTHARAC"/>
</dbReference>
<evidence type="ECO:0000313" key="6">
    <source>
        <dbReference type="Proteomes" id="UP000346198"/>
    </source>
</evidence>
<dbReference type="PROSITE" id="PS01124">
    <property type="entry name" value="HTH_ARAC_FAMILY_2"/>
    <property type="match status" value="1"/>
</dbReference>
<dbReference type="Gene3D" id="1.10.10.60">
    <property type="entry name" value="Homeodomain-like"/>
    <property type="match status" value="2"/>
</dbReference>
<keyword evidence="6" id="KW-1185">Reference proteome</keyword>
<dbReference type="InterPro" id="IPR014710">
    <property type="entry name" value="RmlC-like_jellyroll"/>
</dbReference>
<evidence type="ECO:0000256" key="3">
    <source>
        <dbReference type="ARBA" id="ARBA00023163"/>
    </source>
</evidence>
<sequence length="287" mass="33466">MEPINSIENSGRYQWKNISEDPLFSRISAHVFCAYRSELGKEWVRGFARNPYDRLYFVESGTAVIATPEQVFHLQKGCCYLIASNLLHRHACTSKVVIHWCHFQTLLDGASDLFQEIVIPMEACPAGRSAYLETFHSLEKTMDCHEPWCHLQRTSLLLQLIQPHLKTAKPPTSKAMEGRRRFFPVLKHIDEHLDETILVEDLARLMGLNKEYFSRFFHRHFHIPPKKYILQKRIQHAQKLLCHTGLQAQEIALRCGFNDPYHFSKSFKNVAGIPPSEYRRLYLQQGM</sequence>
<name>A0A6C2UDQ2_9BACT</name>
<dbReference type="SUPFAM" id="SSF46689">
    <property type="entry name" value="Homeodomain-like"/>
    <property type="match status" value="2"/>
</dbReference>
<proteinExistence type="predicted"/>
<gene>
    <name evidence="5" type="primary">melR_1</name>
    <name evidence="5" type="ORF">SCARR_00069</name>
</gene>
<evidence type="ECO:0000313" key="5">
    <source>
        <dbReference type="EMBL" id="VGO18019.1"/>
    </source>
</evidence>
<dbReference type="PANTHER" id="PTHR43280:SF2">
    <property type="entry name" value="HTH-TYPE TRANSCRIPTIONAL REGULATOR EXSA"/>
    <property type="match status" value="1"/>
</dbReference>
<protein>
    <submittedName>
        <fullName evidence="5">Melibiose operon regulatory protein</fullName>
    </submittedName>
</protein>
<dbReference type="InterPro" id="IPR020449">
    <property type="entry name" value="Tscrpt_reg_AraC-type_HTH"/>
</dbReference>
<feature type="domain" description="HTH araC/xylS-type" evidence="4">
    <location>
        <begin position="183"/>
        <end position="281"/>
    </location>
</feature>
<keyword evidence="2" id="KW-0238">DNA-binding</keyword>
<dbReference type="Gene3D" id="2.60.120.10">
    <property type="entry name" value="Jelly Rolls"/>
    <property type="match status" value="1"/>
</dbReference>
<reference evidence="5 6" key="1">
    <citation type="submission" date="2019-04" db="EMBL/GenBank/DDBJ databases">
        <authorList>
            <person name="Van Vliet M D."/>
        </authorList>
    </citation>
    <scope>NUCLEOTIDE SEQUENCE [LARGE SCALE GENOMIC DNA]</scope>
    <source>
        <strain evidence="5 6">F21</strain>
    </source>
</reference>
<dbReference type="SMART" id="SM00342">
    <property type="entry name" value="HTH_ARAC"/>
    <property type="match status" value="1"/>
</dbReference>
<dbReference type="Pfam" id="PF12833">
    <property type="entry name" value="HTH_18"/>
    <property type="match status" value="1"/>
</dbReference>
<dbReference type="InterPro" id="IPR037923">
    <property type="entry name" value="HTH-like"/>
</dbReference>
<dbReference type="SUPFAM" id="SSF51215">
    <property type="entry name" value="Regulatory protein AraC"/>
    <property type="match status" value="1"/>
</dbReference>
<dbReference type="PANTHER" id="PTHR43280">
    <property type="entry name" value="ARAC-FAMILY TRANSCRIPTIONAL REGULATOR"/>
    <property type="match status" value="1"/>
</dbReference>
<keyword evidence="1" id="KW-0805">Transcription regulation</keyword>
<evidence type="ECO:0000256" key="1">
    <source>
        <dbReference type="ARBA" id="ARBA00023015"/>
    </source>
</evidence>